<evidence type="ECO:0000256" key="4">
    <source>
        <dbReference type="ARBA" id="ARBA00022692"/>
    </source>
</evidence>
<accession>A0A7E4UTA9</accession>
<keyword evidence="4 18" id="KW-0812">Transmembrane</keyword>
<keyword evidence="20" id="KW-1185">Reference proteome</keyword>
<evidence type="ECO:0000313" key="20">
    <source>
        <dbReference type="Proteomes" id="UP000492821"/>
    </source>
</evidence>
<dbReference type="FunFam" id="1.20.120.1630:FF:000002">
    <property type="entry name" value="Steroid 5 alpha-reductase 1"/>
    <property type="match status" value="1"/>
</dbReference>
<keyword evidence="7" id="KW-0492">Microsome</keyword>
<keyword evidence="9" id="KW-0726">Sexual differentiation</keyword>
<protein>
    <recommendedName>
        <fullName evidence="18">3-oxo-5alpha-steroid 4-dehydrogenase (NADP(+))</fullName>
        <ecNumber evidence="18">1.3.1.22</ecNumber>
    </recommendedName>
</protein>
<dbReference type="EC" id="1.3.1.22" evidence="18"/>
<dbReference type="PANTHER" id="PTHR10556:SF57">
    <property type="entry name" value="3-OXO-5-ALPHA-STEROID 4-DEHYDROGENASE 1"/>
    <property type="match status" value="1"/>
</dbReference>
<feature type="transmembrane region" description="Helical" evidence="18">
    <location>
        <begin position="153"/>
        <end position="173"/>
    </location>
</feature>
<dbReference type="InterPro" id="IPR016636">
    <property type="entry name" value="3-oxo-5-alpha-steroid_4-DH"/>
</dbReference>
<evidence type="ECO:0000256" key="18">
    <source>
        <dbReference type="PIRNR" id="PIRNR015596"/>
    </source>
</evidence>
<evidence type="ECO:0000256" key="14">
    <source>
        <dbReference type="ARBA" id="ARBA00037789"/>
    </source>
</evidence>
<evidence type="ECO:0000256" key="12">
    <source>
        <dbReference type="ARBA" id="ARBA00023098"/>
    </source>
</evidence>
<comment type="catalytic activity">
    <reaction evidence="15">
        <text>5alpha-pregnane-3,20-dione + NADP(+) = progesterone + NADPH + H(+)</text>
        <dbReference type="Rhea" id="RHEA:21952"/>
        <dbReference type="ChEBI" id="CHEBI:15378"/>
        <dbReference type="ChEBI" id="CHEBI:17026"/>
        <dbReference type="ChEBI" id="CHEBI:28952"/>
        <dbReference type="ChEBI" id="CHEBI:57783"/>
        <dbReference type="ChEBI" id="CHEBI:58349"/>
        <dbReference type="EC" id="1.3.1.22"/>
    </reaction>
    <physiologicalReaction direction="right-to-left" evidence="15">
        <dbReference type="Rhea" id="RHEA:21954"/>
    </physiologicalReaction>
</comment>
<keyword evidence="6" id="KW-0256">Endoplasmic reticulum</keyword>
<evidence type="ECO:0000256" key="7">
    <source>
        <dbReference type="ARBA" id="ARBA00022848"/>
    </source>
</evidence>
<dbReference type="GO" id="GO:0007548">
    <property type="term" value="P:sex differentiation"/>
    <property type="evidence" value="ECO:0007669"/>
    <property type="project" value="UniProtKB-KW"/>
</dbReference>
<proteinExistence type="inferred from homology"/>
<evidence type="ECO:0000256" key="5">
    <source>
        <dbReference type="ARBA" id="ARBA00022782"/>
    </source>
</evidence>
<evidence type="ECO:0000313" key="21">
    <source>
        <dbReference type="WBParaSite" id="Pan_g12588.t1"/>
    </source>
</evidence>
<evidence type="ECO:0000256" key="17">
    <source>
        <dbReference type="ARBA" id="ARBA00049397"/>
    </source>
</evidence>
<evidence type="ECO:0000256" key="2">
    <source>
        <dbReference type="ARBA" id="ARBA00004477"/>
    </source>
</evidence>
<comment type="subcellular location">
    <subcellularLocation>
        <location evidence="2">Endoplasmic reticulum membrane</location>
        <topology evidence="2">Multi-pass membrane protein</topology>
    </subcellularLocation>
    <subcellularLocation>
        <location evidence="1">Microsome membrane</location>
        <topology evidence="1">Multi-pass membrane protein</topology>
    </subcellularLocation>
</comment>
<evidence type="ECO:0000256" key="16">
    <source>
        <dbReference type="ARBA" id="ARBA00049166"/>
    </source>
</evidence>
<evidence type="ECO:0000256" key="3">
    <source>
        <dbReference type="ARBA" id="ARBA00007742"/>
    </source>
</evidence>
<evidence type="ECO:0000256" key="15">
    <source>
        <dbReference type="ARBA" id="ARBA00048292"/>
    </source>
</evidence>
<evidence type="ECO:0000256" key="8">
    <source>
        <dbReference type="ARBA" id="ARBA00022857"/>
    </source>
</evidence>
<sequence length="266" mass="30449">MFDTLSNWISLAPDESILLWLSSGMIVSAVVTFAGLKLFDFHASYGRYYDQSMFAKFAINGRLAWFLQESPALLIPTIAIYYHGENMNISKSIAMIMFVGHYVQRTLVYPFLIKGGKPTTPIILICAWFICVWNGFLQGYYYVIYADFDENHAYSPISLFGILVFVIGMTTNIHSDSILRNLRGPGEVDYKIPHGGLFDWVSCGNYFGEIMEWLGYAIFCRSLPALGFALFTMANIAPRASQYHQDYQKKFPEYPKERRILAPFLY</sequence>
<evidence type="ECO:0000256" key="6">
    <source>
        <dbReference type="ARBA" id="ARBA00022824"/>
    </source>
</evidence>
<comment type="caution">
    <text evidence="18">Lacks conserved residue(s) required for the propagation of feature annotation.</text>
</comment>
<dbReference type="Pfam" id="PF02544">
    <property type="entry name" value="Steroid_dh"/>
    <property type="match status" value="1"/>
</dbReference>
<keyword evidence="10 18" id="KW-1133">Transmembrane helix</keyword>
<comment type="catalytic activity">
    <reaction evidence="18">
        <text>a 3-oxo-5alpha-steroid + NADP(+) = a 3-oxo-Delta(4)-steroid + NADPH + H(+)</text>
        <dbReference type="Rhea" id="RHEA:54384"/>
        <dbReference type="ChEBI" id="CHEBI:13601"/>
        <dbReference type="ChEBI" id="CHEBI:15378"/>
        <dbReference type="ChEBI" id="CHEBI:47909"/>
        <dbReference type="ChEBI" id="CHEBI:57783"/>
        <dbReference type="ChEBI" id="CHEBI:58349"/>
        <dbReference type="EC" id="1.3.1.22"/>
    </reaction>
</comment>
<keyword evidence="5" id="KW-0221">Differentiation</keyword>
<dbReference type="Gene3D" id="1.20.120.1630">
    <property type="match status" value="1"/>
</dbReference>
<feature type="transmembrane region" description="Helical" evidence="18">
    <location>
        <begin position="120"/>
        <end position="141"/>
    </location>
</feature>
<evidence type="ECO:0000256" key="9">
    <source>
        <dbReference type="ARBA" id="ARBA00022928"/>
    </source>
</evidence>
<evidence type="ECO:0000256" key="13">
    <source>
        <dbReference type="ARBA" id="ARBA00023136"/>
    </source>
</evidence>
<dbReference type="GO" id="GO:0005789">
    <property type="term" value="C:endoplasmic reticulum membrane"/>
    <property type="evidence" value="ECO:0007669"/>
    <property type="project" value="UniProtKB-SubCell"/>
</dbReference>
<dbReference type="GO" id="GO:0006702">
    <property type="term" value="P:androgen biosynthetic process"/>
    <property type="evidence" value="ECO:0007669"/>
    <property type="project" value="UniProtKB-ARBA"/>
</dbReference>
<comment type="catalytic activity">
    <reaction evidence="16">
        <text>androst-4-ene-3,17-dione + NADPH + H(+) = 5alpha-androstan-3,17-dione + NADP(+)</text>
        <dbReference type="Rhea" id="RHEA:50816"/>
        <dbReference type="ChEBI" id="CHEBI:15378"/>
        <dbReference type="ChEBI" id="CHEBI:15994"/>
        <dbReference type="ChEBI" id="CHEBI:16422"/>
        <dbReference type="ChEBI" id="CHEBI:57783"/>
        <dbReference type="ChEBI" id="CHEBI:58349"/>
    </reaction>
    <physiologicalReaction direction="left-to-right" evidence="16">
        <dbReference type="Rhea" id="RHEA:50817"/>
    </physiologicalReaction>
</comment>
<evidence type="ECO:0000259" key="19">
    <source>
        <dbReference type="Pfam" id="PF02544"/>
    </source>
</evidence>
<dbReference type="GO" id="GO:0047751">
    <property type="term" value="F:3-oxo-5-alpha-steroid 4-dehydrogenase (NADP+) activity"/>
    <property type="evidence" value="ECO:0007669"/>
    <property type="project" value="UniProtKB-EC"/>
</dbReference>
<evidence type="ECO:0000256" key="1">
    <source>
        <dbReference type="ARBA" id="ARBA00004154"/>
    </source>
</evidence>
<feature type="domain" description="3-oxo-5-alpha-steroid 4-dehydrogenase C-terminal" evidence="19">
    <location>
        <begin position="122"/>
        <end position="266"/>
    </location>
</feature>
<organism evidence="20 21">
    <name type="scientific">Panagrellus redivivus</name>
    <name type="common">Microworm</name>
    <dbReference type="NCBI Taxonomy" id="6233"/>
    <lineage>
        <taxon>Eukaryota</taxon>
        <taxon>Metazoa</taxon>
        <taxon>Ecdysozoa</taxon>
        <taxon>Nematoda</taxon>
        <taxon>Chromadorea</taxon>
        <taxon>Rhabditida</taxon>
        <taxon>Tylenchina</taxon>
        <taxon>Panagrolaimomorpha</taxon>
        <taxon>Panagrolaimoidea</taxon>
        <taxon>Panagrolaimidae</taxon>
        <taxon>Panagrellus</taxon>
    </lineage>
</organism>
<evidence type="ECO:0000256" key="11">
    <source>
        <dbReference type="ARBA" id="ARBA00023002"/>
    </source>
</evidence>
<name>A0A7E4UTA9_PANRE</name>
<comment type="similarity">
    <text evidence="3 18">Belongs to the steroid 5-alpha reductase family.</text>
</comment>
<dbReference type="InterPro" id="IPR039357">
    <property type="entry name" value="SRD5A/TECR"/>
</dbReference>
<keyword evidence="13 18" id="KW-0472">Membrane</keyword>
<feature type="transmembrane region" description="Helical" evidence="18">
    <location>
        <begin position="17"/>
        <end position="39"/>
    </location>
</feature>
<evidence type="ECO:0000256" key="10">
    <source>
        <dbReference type="ARBA" id="ARBA00022989"/>
    </source>
</evidence>
<dbReference type="GO" id="GO:0030154">
    <property type="term" value="P:cell differentiation"/>
    <property type="evidence" value="ECO:0007669"/>
    <property type="project" value="UniProtKB-KW"/>
</dbReference>
<dbReference type="PANTHER" id="PTHR10556">
    <property type="entry name" value="3-OXO-5-ALPHA-STEROID 4-DEHYDROGENASE"/>
    <property type="match status" value="1"/>
</dbReference>
<dbReference type="AlphaFoldDB" id="A0A7E4UTA9"/>
<keyword evidence="12" id="KW-0443">Lipid metabolism</keyword>
<dbReference type="InterPro" id="IPR001104">
    <property type="entry name" value="3-oxo-5_a-steroid_4-DH_C"/>
</dbReference>
<dbReference type="PIRSF" id="PIRSF015596">
    <property type="entry name" value="5_alpha-SR2"/>
    <property type="match status" value="1"/>
</dbReference>
<comment type="function">
    <text evidence="14">Converts testosterone into 5-alpha-dihydrotestosterone and progesterone or corticosterone into their corresponding 5-alpha-3-oxosteroids. It plays a central role in sexual differentiation and androgen physiology.</text>
</comment>
<dbReference type="WBParaSite" id="Pan_g12588.t1">
    <property type="protein sequence ID" value="Pan_g12588.t1"/>
    <property type="gene ID" value="Pan_g12588"/>
</dbReference>
<keyword evidence="11" id="KW-0560">Oxidoreductase</keyword>
<reference evidence="20" key="1">
    <citation type="journal article" date="2013" name="Genetics">
        <title>The draft genome and transcriptome of Panagrellus redivivus are shaped by the harsh demands of a free-living lifestyle.</title>
        <authorList>
            <person name="Srinivasan J."/>
            <person name="Dillman A.R."/>
            <person name="Macchietto M.G."/>
            <person name="Heikkinen L."/>
            <person name="Lakso M."/>
            <person name="Fracchia K.M."/>
            <person name="Antoshechkin I."/>
            <person name="Mortazavi A."/>
            <person name="Wong G."/>
            <person name="Sternberg P.W."/>
        </authorList>
    </citation>
    <scope>NUCLEOTIDE SEQUENCE [LARGE SCALE GENOMIC DNA]</scope>
    <source>
        <strain evidence="20">MT8872</strain>
    </source>
</reference>
<reference evidence="21" key="2">
    <citation type="submission" date="2020-10" db="UniProtKB">
        <authorList>
            <consortium name="WormBaseParasite"/>
        </authorList>
    </citation>
    <scope>IDENTIFICATION</scope>
</reference>
<comment type="catalytic activity">
    <reaction evidence="17">
        <text>17beta-hydroxy-5alpha-androstan-3-one + NADP(+) = testosterone + NADPH + H(+)</text>
        <dbReference type="Rhea" id="RHEA:50820"/>
        <dbReference type="ChEBI" id="CHEBI:15378"/>
        <dbReference type="ChEBI" id="CHEBI:16330"/>
        <dbReference type="ChEBI" id="CHEBI:17347"/>
        <dbReference type="ChEBI" id="CHEBI:57783"/>
        <dbReference type="ChEBI" id="CHEBI:58349"/>
        <dbReference type="EC" id="1.3.1.22"/>
    </reaction>
    <physiologicalReaction direction="right-to-left" evidence="17">
        <dbReference type="Rhea" id="RHEA:50822"/>
    </physiologicalReaction>
</comment>
<dbReference type="Proteomes" id="UP000492821">
    <property type="component" value="Unassembled WGS sequence"/>
</dbReference>
<dbReference type="PROSITE" id="PS50244">
    <property type="entry name" value="S5A_REDUCTASE"/>
    <property type="match status" value="1"/>
</dbReference>
<keyword evidence="8" id="KW-0521">NADP</keyword>